<dbReference type="Gene3D" id="3.30.450.40">
    <property type="match status" value="1"/>
</dbReference>
<dbReference type="PANTHER" id="PTHR30136:SF24">
    <property type="entry name" value="HTH-TYPE TRANSCRIPTIONAL REPRESSOR ALLR"/>
    <property type="match status" value="1"/>
</dbReference>
<feature type="region of interest" description="Disordered" evidence="1">
    <location>
        <begin position="1"/>
        <end position="24"/>
    </location>
</feature>
<dbReference type="EMBL" id="JASJEV010000007">
    <property type="protein sequence ID" value="MDJ1159200.1"/>
    <property type="molecule type" value="Genomic_DNA"/>
</dbReference>
<organism evidence="3 4">
    <name type="scientific">Chelatococcus albus</name>
    <dbReference type="NCBI Taxonomy" id="3047466"/>
    <lineage>
        <taxon>Bacteria</taxon>
        <taxon>Pseudomonadati</taxon>
        <taxon>Pseudomonadota</taxon>
        <taxon>Alphaproteobacteria</taxon>
        <taxon>Hyphomicrobiales</taxon>
        <taxon>Chelatococcaceae</taxon>
        <taxon>Chelatococcus</taxon>
    </lineage>
</organism>
<dbReference type="Pfam" id="PF01614">
    <property type="entry name" value="IclR_C"/>
    <property type="match status" value="1"/>
</dbReference>
<proteinExistence type="predicted"/>
<protein>
    <submittedName>
        <fullName evidence="3">IclR family transcriptional regulator C-terminal domain-containing protein</fullName>
    </submittedName>
</protein>
<keyword evidence="4" id="KW-1185">Reference proteome</keyword>
<name>A0ABT7AII7_9HYPH</name>
<dbReference type="PANTHER" id="PTHR30136">
    <property type="entry name" value="HELIX-TURN-HELIX TRANSCRIPTIONAL REGULATOR, ICLR FAMILY"/>
    <property type="match status" value="1"/>
</dbReference>
<gene>
    <name evidence="3" type="ORF">QNA08_13230</name>
</gene>
<accession>A0ABT7AII7</accession>
<dbReference type="SUPFAM" id="SSF55781">
    <property type="entry name" value="GAF domain-like"/>
    <property type="match status" value="1"/>
</dbReference>
<reference evidence="3 4" key="1">
    <citation type="submission" date="2023-05" db="EMBL/GenBank/DDBJ databases">
        <title>Chelatococcus sp. nov., a moderately thermophilic bacterium isolated from hot spring microbial mat.</title>
        <authorList>
            <person name="Hu C.-J."/>
            <person name="Li W.-J."/>
        </authorList>
    </citation>
    <scope>NUCLEOTIDE SEQUENCE [LARGE SCALE GENOMIC DNA]</scope>
    <source>
        <strain evidence="3 4">SYSU G07232</strain>
    </source>
</reference>
<dbReference type="RefSeq" id="WP_283741179.1">
    <property type="nucleotide sequence ID" value="NZ_JASJEV010000007.1"/>
</dbReference>
<dbReference type="InterPro" id="IPR050707">
    <property type="entry name" value="HTH_MetabolicPath_Reg"/>
</dbReference>
<evidence type="ECO:0000313" key="4">
    <source>
        <dbReference type="Proteomes" id="UP001321492"/>
    </source>
</evidence>
<dbReference type="InterPro" id="IPR014757">
    <property type="entry name" value="Tscrpt_reg_IclR_C"/>
</dbReference>
<comment type="caution">
    <text evidence="3">The sequence shown here is derived from an EMBL/GenBank/DDBJ whole genome shotgun (WGS) entry which is preliminary data.</text>
</comment>
<evidence type="ECO:0000259" key="2">
    <source>
        <dbReference type="PROSITE" id="PS51078"/>
    </source>
</evidence>
<sequence length="147" mass="15170">MSLHGATARRRPEGGAGPGDCSRLPLHGSAVGKAMLSAQSDPVLSGLLPRIALTPLTDRTVADPGRLRHEIAETRGRGYAVDDEEHVPGMRCVAAPILGRRGRPVAALSVSGPAERMPPARLASLGALVRGAADRLTGLLAAPQPAR</sequence>
<feature type="domain" description="IclR-ED" evidence="2">
    <location>
        <begin position="1"/>
        <end position="142"/>
    </location>
</feature>
<evidence type="ECO:0000313" key="3">
    <source>
        <dbReference type="EMBL" id="MDJ1159200.1"/>
    </source>
</evidence>
<evidence type="ECO:0000256" key="1">
    <source>
        <dbReference type="SAM" id="MobiDB-lite"/>
    </source>
</evidence>
<dbReference type="PROSITE" id="PS51078">
    <property type="entry name" value="ICLR_ED"/>
    <property type="match status" value="1"/>
</dbReference>
<dbReference type="Proteomes" id="UP001321492">
    <property type="component" value="Unassembled WGS sequence"/>
</dbReference>
<dbReference type="InterPro" id="IPR029016">
    <property type="entry name" value="GAF-like_dom_sf"/>
</dbReference>